<comment type="similarity">
    <text evidence="1">Belongs to the WD repeat G protein beta family. Ribosomal protein RACK1 subfamily.</text>
</comment>
<protein>
    <submittedName>
        <fullName evidence="5">WD-repeat protein</fullName>
    </submittedName>
</protein>
<dbReference type="SMART" id="SM00320">
    <property type="entry name" value="WD40"/>
    <property type="match status" value="6"/>
</dbReference>
<dbReference type="Gene3D" id="2.130.10.10">
    <property type="entry name" value="YVTN repeat-like/Quinoprotein amine dehydrogenase"/>
    <property type="match status" value="3"/>
</dbReference>
<dbReference type="EMBL" id="AP018227">
    <property type="protein sequence ID" value="BAY86856.1"/>
    <property type="molecule type" value="Genomic_DNA"/>
</dbReference>
<reference evidence="5 6" key="1">
    <citation type="submission" date="2017-06" db="EMBL/GenBank/DDBJ databases">
        <title>Genome sequencing of cyanobaciteial culture collection at National Institute for Environmental Studies (NIES).</title>
        <authorList>
            <person name="Hirose Y."/>
            <person name="Shimura Y."/>
            <person name="Fujisawa T."/>
            <person name="Nakamura Y."/>
            <person name="Kawachi M."/>
        </authorList>
    </citation>
    <scope>NUCLEOTIDE SEQUENCE [LARGE SCALE GENOMIC DNA]</scope>
    <source>
        <strain evidence="5 6">NIES-267</strain>
    </source>
</reference>
<feature type="repeat" description="WD" evidence="4">
    <location>
        <begin position="233"/>
        <end position="273"/>
    </location>
</feature>
<dbReference type="InterPro" id="IPR015943">
    <property type="entry name" value="WD40/YVTN_repeat-like_dom_sf"/>
</dbReference>
<proteinExistence type="inferred from homology"/>
<feature type="repeat" description="WD" evidence="4">
    <location>
        <begin position="53"/>
        <end position="94"/>
    </location>
</feature>
<dbReference type="PROSITE" id="PS00678">
    <property type="entry name" value="WD_REPEATS_1"/>
    <property type="match status" value="2"/>
</dbReference>
<dbReference type="PROSITE" id="PS50294">
    <property type="entry name" value="WD_REPEATS_REGION"/>
    <property type="match status" value="3"/>
</dbReference>
<feature type="repeat" description="WD" evidence="4">
    <location>
        <begin position="282"/>
        <end position="316"/>
    </location>
</feature>
<evidence type="ECO:0000313" key="5">
    <source>
        <dbReference type="EMBL" id="BAY86856.1"/>
    </source>
</evidence>
<keyword evidence="2 4" id="KW-0853">WD repeat</keyword>
<dbReference type="PRINTS" id="PR00320">
    <property type="entry name" value="GPROTEINBRPT"/>
</dbReference>
<evidence type="ECO:0000256" key="3">
    <source>
        <dbReference type="ARBA" id="ARBA00022737"/>
    </source>
</evidence>
<evidence type="ECO:0000256" key="4">
    <source>
        <dbReference type="PROSITE-ProRule" id="PRU00221"/>
    </source>
</evidence>
<dbReference type="Pfam" id="PF00400">
    <property type="entry name" value="WD40"/>
    <property type="match status" value="5"/>
</dbReference>
<dbReference type="Proteomes" id="UP000218418">
    <property type="component" value="Chromosome"/>
</dbReference>
<keyword evidence="6" id="KW-1185">Reference proteome</keyword>
<dbReference type="OrthoDB" id="503904at2"/>
<dbReference type="AlphaFoldDB" id="A0A1Z4M066"/>
<gene>
    <name evidence="5" type="ORF">NIES267_63670</name>
</gene>
<keyword evidence="3" id="KW-0677">Repeat</keyword>
<dbReference type="GO" id="GO:0045182">
    <property type="term" value="F:translation regulator activity"/>
    <property type="evidence" value="ECO:0007669"/>
    <property type="project" value="InterPro"/>
</dbReference>
<dbReference type="SUPFAM" id="SSF50978">
    <property type="entry name" value="WD40 repeat-like"/>
    <property type="match status" value="1"/>
</dbReference>
<dbReference type="PROSITE" id="PS50082">
    <property type="entry name" value="WD_REPEATS_2"/>
    <property type="match status" value="5"/>
</dbReference>
<feature type="repeat" description="WD" evidence="4">
    <location>
        <begin position="143"/>
        <end position="184"/>
    </location>
</feature>
<evidence type="ECO:0000256" key="2">
    <source>
        <dbReference type="ARBA" id="ARBA00022574"/>
    </source>
</evidence>
<dbReference type="PANTHER" id="PTHR19868">
    <property type="entry name" value="RECEPTOR FOR ACTIVATED PROTEIN KINASE C RACK1"/>
    <property type="match status" value="1"/>
</dbReference>
<evidence type="ECO:0000256" key="1">
    <source>
        <dbReference type="ARBA" id="ARBA00007253"/>
    </source>
</evidence>
<dbReference type="InterPro" id="IPR045223">
    <property type="entry name" value="RACK1-like"/>
</dbReference>
<organism evidence="5 6">
    <name type="scientific">Calothrix parasitica NIES-267</name>
    <dbReference type="NCBI Taxonomy" id="1973488"/>
    <lineage>
        <taxon>Bacteria</taxon>
        <taxon>Bacillati</taxon>
        <taxon>Cyanobacteriota</taxon>
        <taxon>Cyanophyceae</taxon>
        <taxon>Nostocales</taxon>
        <taxon>Calotrichaceae</taxon>
        <taxon>Calothrix</taxon>
    </lineage>
</organism>
<dbReference type="InterPro" id="IPR001680">
    <property type="entry name" value="WD40_rpt"/>
</dbReference>
<dbReference type="InterPro" id="IPR020472">
    <property type="entry name" value="WD40_PAC1"/>
</dbReference>
<feature type="repeat" description="WD" evidence="4">
    <location>
        <begin position="185"/>
        <end position="232"/>
    </location>
</feature>
<dbReference type="InterPro" id="IPR036322">
    <property type="entry name" value="WD40_repeat_dom_sf"/>
</dbReference>
<dbReference type="InterPro" id="IPR019775">
    <property type="entry name" value="WD40_repeat_CS"/>
</dbReference>
<sequence length="368" mass="39370">MIHKQLFHKSFIASVVAATVIIGGGQLNYTSAQTSITQSTTTKSPQAKPALTLQGHIWTIEALAFSPDGKTLVSGSYDHTVKVWNLGNGKLIRTLDGHKDGVNDVLISPDGKLFFTAGGTAEPNTTKVIKVWDMKTKKLLRTLKGHNLGVTSLAITPDGKTLISGSYDKTIRFWDPQKGIRKRTLTGHDSPVLSVAISPDGKTLASGGGSLNSDSDKTVKLWNLETGELKSDIKGNNNVINFIGFTPDGKYLVNSTDPKINVWDLTTGKLVNRFQVSDIEGVTSATLGNDSKSIVTTTLDGAVTMWDLGTGKAMKTLVEAANNPQNYDELYPTSTAFSPDGKTIAIGNGGGAYNSKFPINIRTVNSEQ</sequence>
<dbReference type="CDD" id="cd00200">
    <property type="entry name" value="WD40"/>
    <property type="match status" value="1"/>
</dbReference>
<accession>A0A1Z4M066</accession>
<evidence type="ECO:0000313" key="6">
    <source>
        <dbReference type="Proteomes" id="UP000218418"/>
    </source>
</evidence>
<dbReference type="GO" id="GO:0043022">
    <property type="term" value="F:ribosome binding"/>
    <property type="evidence" value="ECO:0007669"/>
    <property type="project" value="InterPro"/>
</dbReference>
<name>A0A1Z4M066_9CYAN</name>